<proteinExistence type="predicted"/>
<evidence type="ECO:0000313" key="2">
    <source>
        <dbReference type="Proteomes" id="UP000175994"/>
    </source>
</evidence>
<comment type="caution">
    <text evidence="1">The sequence shown here is derived from an EMBL/GenBank/DDBJ whole genome shotgun (WGS) entry which is preliminary data.</text>
</comment>
<protein>
    <recommendedName>
        <fullName evidence="3">DNA mismatch repair protein</fullName>
    </recommendedName>
</protein>
<dbReference type="AlphaFoldDB" id="A0A9X5N7F2"/>
<dbReference type="Proteomes" id="UP000175994">
    <property type="component" value="Unassembled WGS sequence"/>
</dbReference>
<dbReference type="SUPFAM" id="SSF55874">
    <property type="entry name" value="ATPase domain of HSP90 chaperone/DNA topoisomerase II/histidine kinase"/>
    <property type="match status" value="1"/>
</dbReference>
<dbReference type="InterPro" id="IPR036890">
    <property type="entry name" value="HATPase_C_sf"/>
</dbReference>
<evidence type="ECO:0000313" key="1">
    <source>
        <dbReference type="EMBL" id="OFC93123.1"/>
    </source>
</evidence>
<dbReference type="Pfam" id="PF13589">
    <property type="entry name" value="HATPase_c_3"/>
    <property type="match status" value="1"/>
</dbReference>
<sequence>MGIEMLKVEVTNDHLAKLLNTKPIKALEELIWNSLDADAKKVELIIEKNDLGGMESIVIIDDGQGINDSHVKTSFGNLGGSEKAKLRFSPQGRKYHGKQGEGRYRAFVLGEKVEWRSISKKGNRYLEFNINGDLDQLKIFSLSESVESFGSNTGVSVKITELTNECNKGLPDSYGIYKELSQTFAPYLLAYKDIEIIIDNYKIDPEDSIENTNDYQICEITEEGGIVKGNLRVIEWKNGNSKNLYFCGENGNTYDEEPSTIRAGVFPHTAYLSSKILDKLHEEDRLSVRELDETFLLLKESSIKQLKEIYRGKLAEEASEEIKKIKKEKIYPYQGQAINEVEKATRQVFDIFAYKINEVLPEFSRINKNSKQITYRLLREALETNPSSLRTILSEVLNLSVEQQDELANILEKTSLESIINTTNLITNRISFLHGLEEILFGENYQKRVKERSQLHKILLNELWLFGEHFTYSYDDISLKNVLKQHIKHLGRSDLIEEIDFSKIKGLDDIPDIGLARQYPIGEPGYYENLVIELKRPSCIISEKELSQIERYAYAIEENKHFDKNKTKWKLILLGTKFDSFTKKKVNQQGRAPGLLYESSAVNLEVWVKEWNQVIQEAKGQYQHLKKKLELNVTSNEQGLNYLKQKYKEYLPE</sequence>
<gene>
    <name evidence="1" type="ORF">BTGOE4_21180</name>
</gene>
<dbReference type="EMBL" id="LXLI01000019">
    <property type="protein sequence ID" value="OFC93123.1"/>
    <property type="molecule type" value="Genomic_DNA"/>
</dbReference>
<name>A0A9X5N7F2_BACTU</name>
<organism evidence="1 2">
    <name type="scientific">Bacillus thuringiensis</name>
    <dbReference type="NCBI Taxonomy" id="1428"/>
    <lineage>
        <taxon>Bacteria</taxon>
        <taxon>Bacillati</taxon>
        <taxon>Bacillota</taxon>
        <taxon>Bacilli</taxon>
        <taxon>Bacillales</taxon>
        <taxon>Bacillaceae</taxon>
        <taxon>Bacillus</taxon>
        <taxon>Bacillus cereus group</taxon>
    </lineage>
</organism>
<reference evidence="1 2" key="1">
    <citation type="submission" date="2016-04" db="EMBL/GenBank/DDBJ databases">
        <title>Bacillus thuringiensis and Bacillus weihenstephanensis as novel biocontrol agents of wilt causing Verticillium species.</title>
        <authorList>
            <person name="Hollensteiner J."/>
            <person name="Wemheuer F."/>
            <person name="Harting R."/>
            <person name="Kolarzyk A."/>
            <person name="Diaz-Valerio S."/>
            <person name="Poehlein A."/>
            <person name="Brzuszkiewicz E."/>
            <person name="Nesemann K."/>
            <person name="Braus-Stromeyer S."/>
            <person name="Braus G."/>
            <person name="Daniel R."/>
            <person name="Liesegang H."/>
        </authorList>
    </citation>
    <scope>NUCLEOTIDE SEQUENCE [LARGE SCALE GENOMIC DNA]</scope>
    <source>
        <strain evidence="1 2">GOE4</strain>
    </source>
</reference>
<evidence type="ECO:0008006" key="3">
    <source>
        <dbReference type="Google" id="ProtNLM"/>
    </source>
</evidence>
<dbReference type="Gene3D" id="3.30.565.10">
    <property type="entry name" value="Histidine kinase-like ATPase, C-terminal domain"/>
    <property type="match status" value="1"/>
</dbReference>
<accession>A0A9X5N7F2</accession>
<dbReference type="RefSeq" id="WP_070183761.1">
    <property type="nucleotide sequence ID" value="NZ_JBITVS010000008.1"/>
</dbReference>